<dbReference type="Pfam" id="PF10832">
    <property type="entry name" value="YhfG"/>
    <property type="match status" value="1"/>
</dbReference>
<dbReference type="STRING" id="1434072.SAMN05216210_0906"/>
<dbReference type="EMBL" id="LT629787">
    <property type="protein sequence ID" value="SDT96778.1"/>
    <property type="molecule type" value="Genomic_DNA"/>
</dbReference>
<gene>
    <name evidence="1" type="ORF">SAMN05216210_0906</name>
</gene>
<name>A0A1H2EPW0_9GAMM</name>
<dbReference type="Proteomes" id="UP000243924">
    <property type="component" value="Chromosome I"/>
</dbReference>
<reference evidence="2" key="1">
    <citation type="submission" date="2016-10" db="EMBL/GenBank/DDBJ databases">
        <authorList>
            <person name="Varghese N."/>
            <person name="Submissions S."/>
        </authorList>
    </citation>
    <scope>NUCLEOTIDE SEQUENCE [LARGE SCALE GENOMIC DNA]</scope>
    <source>
        <strain evidence="2">CECT 8338</strain>
    </source>
</reference>
<evidence type="ECO:0000313" key="1">
    <source>
        <dbReference type="EMBL" id="SDT96778.1"/>
    </source>
</evidence>
<keyword evidence="2" id="KW-1185">Reference proteome</keyword>
<proteinExistence type="predicted"/>
<dbReference type="InterPro" id="IPR022541">
    <property type="entry name" value="YhfG"/>
</dbReference>
<evidence type="ECO:0000313" key="2">
    <source>
        <dbReference type="Proteomes" id="UP000243924"/>
    </source>
</evidence>
<dbReference type="AlphaFoldDB" id="A0A1H2EPW0"/>
<dbReference type="RefSeq" id="WP_407920096.1">
    <property type="nucleotide sequence ID" value="NZ_LT629787.1"/>
</dbReference>
<accession>A0A1H2EPW0</accession>
<sequence>MVTVATQEAKQAYFAKMRRKNYLASLRLEGFDVSDQKVANKLSTKADVIAAHMRKASA</sequence>
<evidence type="ECO:0008006" key="3">
    <source>
        <dbReference type="Google" id="ProtNLM"/>
    </source>
</evidence>
<organism evidence="1 2">
    <name type="scientific">Halopseudomonas salegens</name>
    <dbReference type="NCBI Taxonomy" id="1434072"/>
    <lineage>
        <taxon>Bacteria</taxon>
        <taxon>Pseudomonadati</taxon>
        <taxon>Pseudomonadota</taxon>
        <taxon>Gammaproteobacteria</taxon>
        <taxon>Pseudomonadales</taxon>
        <taxon>Pseudomonadaceae</taxon>
        <taxon>Halopseudomonas</taxon>
    </lineage>
</organism>
<protein>
    <recommendedName>
        <fullName evidence="3">DUF2559 domain-containing protein</fullName>
    </recommendedName>
</protein>